<reference evidence="3 4" key="1">
    <citation type="journal article" date="2015" name="Genome Announc.">
        <title>Expanding the biotechnology potential of lactobacilli through comparative genomics of 213 strains and associated genera.</title>
        <authorList>
            <person name="Sun Z."/>
            <person name="Harris H.M."/>
            <person name="McCann A."/>
            <person name="Guo C."/>
            <person name="Argimon S."/>
            <person name="Zhang W."/>
            <person name="Yang X."/>
            <person name="Jeffery I.B."/>
            <person name="Cooney J.C."/>
            <person name="Kagawa T.F."/>
            <person name="Liu W."/>
            <person name="Song Y."/>
            <person name="Salvetti E."/>
            <person name="Wrobel A."/>
            <person name="Rasinkangas P."/>
            <person name="Parkhill J."/>
            <person name="Rea M.C."/>
            <person name="O'Sullivan O."/>
            <person name="Ritari J."/>
            <person name="Douillard F.P."/>
            <person name="Paul Ross R."/>
            <person name="Yang R."/>
            <person name="Briner A.E."/>
            <person name="Felis G.E."/>
            <person name="de Vos W.M."/>
            <person name="Barrangou R."/>
            <person name="Klaenhammer T.R."/>
            <person name="Caufield P.W."/>
            <person name="Cui Y."/>
            <person name="Zhang H."/>
            <person name="O'Toole P.W."/>
        </authorList>
    </citation>
    <scope>NUCLEOTIDE SEQUENCE [LARGE SCALE GENOMIC DNA]</scope>
    <source>
        <strain evidence="1 4">ATCC BAA-66</strain>
        <strain evidence="2 3">DSM 13344</strain>
    </source>
</reference>
<keyword evidence="3" id="KW-1185">Reference proteome</keyword>
<dbReference type="PATRIC" id="fig|81857.3.peg.2172"/>
<dbReference type="Proteomes" id="UP000051645">
    <property type="component" value="Unassembled WGS sequence"/>
</dbReference>
<sequence>MGTFINQNPRSMTEDYFPVQPTANTVTMFNLLRQQFGKNSFEDEYNQNRAKYTSTNKWLQTFLGDKFHQNIQVVAEADEFLDGIGNQAAEHTLRLVKVVDQKAHIYYFLLTGVAVLETKKDELINAGQLARQNDPFMVQNQELKLNEPALARCILALAKNYFKDAVTMDDVAQMYAFQNIGGKFLDPGLTQVDPDSGQINRLCYLLTTQKKWQNNA</sequence>
<dbReference type="EMBL" id="JQAT01000008">
    <property type="protein sequence ID" value="KRN27469.1"/>
    <property type="molecule type" value="Genomic_DNA"/>
</dbReference>
<dbReference type="AlphaFoldDB" id="A0A0R2FV53"/>
<dbReference type="Proteomes" id="UP000051751">
    <property type="component" value="Unassembled WGS sequence"/>
</dbReference>
<evidence type="ECO:0000313" key="2">
    <source>
        <dbReference type="EMBL" id="KRN31334.1"/>
    </source>
</evidence>
<comment type="caution">
    <text evidence="2">The sequence shown here is derived from an EMBL/GenBank/DDBJ whole genome shotgun (WGS) entry which is preliminary data.</text>
</comment>
<organism evidence="2 3">
    <name type="scientific">Lactobacillus selangorensis</name>
    <dbReference type="NCBI Taxonomy" id="81857"/>
    <lineage>
        <taxon>Bacteria</taxon>
        <taxon>Bacillati</taxon>
        <taxon>Bacillota</taxon>
        <taxon>Bacilli</taxon>
        <taxon>Lactobacillales</taxon>
        <taxon>Lactobacillaceae</taxon>
        <taxon>Lactobacillus</taxon>
    </lineage>
</organism>
<evidence type="ECO:0000313" key="3">
    <source>
        <dbReference type="Proteomes" id="UP000051645"/>
    </source>
</evidence>
<name>A0A0R2FV53_9LACO</name>
<evidence type="ECO:0000313" key="4">
    <source>
        <dbReference type="Proteomes" id="UP000051751"/>
    </source>
</evidence>
<dbReference type="STRING" id="81857.IV38_GL002122"/>
<protein>
    <submittedName>
        <fullName evidence="2">Uncharacterized protein</fullName>
    </submittedName>
</protein>
<gene>
    <name evidence="1" type="ORF">IV38_GL002122</name>
    <name evidence="2" type="ORF">IV40_GL001328</name>
</gene>
<accession>A0A0R2FV53</accession>
<dbReference type="EMBL" id="JQAZ01000004">
    <property type="protein sequence ID" value="KRN31334.1"/>
    <property type="molecule type" value="Genomic_DNA"/>
</dbReference>
<proteinExistence type="predicted"/>
<evidence type="ECO:0000313" key="1">
    <source>
        <dbReference type="EMBL" id="KRN27469.1"/>
    </source>
</evidence>